<dbReference type="SMART" id="SM00563">
    <property type="entry name" value="PlsC"/>
    <property type="match status" value="1"/>
</dbReference>
<dbReference type="AlphaFoldDB" id="A0A518C2U0"/>
<accession>A0A518C2U0</accession>
<dbReference type="EMBL" id="CP036289">
    <property type="protein sequence ID" value="QDU73494.1"/>
    <property type="molecule type" value="Genomic_DNA"/>
</dbReference>
<dbReference type="InterPro" id="IPR002123">
    <property type="entry name" value="Plipid/glycerol_acylTrfase"/>
</dbReference>
<organism evidence="5 6">
    <name type="scientific">Bremerella volcania</name>
    <dbReference type="NCBI Taxonomy" id="2527984"/>
    <lineage>
        <taxon>Bacteria</taxon>
        <taxon>Pseudomonadati</taxon>
        <taxon>Planctomycetota</taxon>
        <taxon>Planctomycetia</taxon>
        <taxon>Pirellulales</taxon>
        <taxon>Pirellulaceae</taxon>
        <taxon>Bremerella</taxon>
    </lineage>
</organism>
<gene>
    <name evidence="5" type="ORF">Pan97_04660</name>
</gene>
<dbReference type="PANTHER" id="PTHR10434:SF11">
    <property type="entry name" value="1-ACYL-SN-GLYCEROL-3-PHOSPHATE ACYLTRANSFERASE"/>
    <property type="match status" value="1"/>
</dbReference>
<proteinExistence type="predicted"/>
<dbReference type="KEGG" id="bvo:Pan97_04660"/>
<keyword evidence="3 5" id="KW-0012">Acyltransferase</keyword>
<sequence>MCRAGGKVSEQVKFNFTGPFLAGLAKVVAGSSVRWVDCHPDTCQRIYFANHTSHIDAVIIWASLPKHCRELTKPVAAKDYWDRGWFRRYLAHSLNAMLIDRENIKVHRSPVESMLKEIGDKYSAIIFPEGSRNDGTNLRDFKSGLFYLAKKRPDLELVPVYVDNMTRILPKGEYLPVPLLSRVIFGPPIWLENGEPKTDFLVRAREAVSRLRDV</sequence>
<comment type="pathway">
    <text evidence="1">Lipid metabolism.</text>
</comment>
<protein>
    <submittedName>
        <fullName evidence="5">2-acyl-glycerophospho-ethanolamine acyltransferase</fullName>
    </submittedName>
</protein>
<keyword evidence="6" id="KW-1185">Reference proteome</keyword>
<dbReference type="SUPFAM" id="SSF69593">
    <property type="entry name" value="Glycerol-3-phosphate (1)-acyltransferase"/>
    <property type="match status" value="1"/>
</dbReference>
<dbReference type="CDD" id="cd07989">
    <property type="entry name" value="LPLAT_AGPAT-like"/>
    <property type="match status" value="1"/>
</dbReference>
<feature type="domain" description="Phospholipid/glycerol acyltransferase" evidence="4">
    <location>
        <begin position="45"/>
        <end position="165"/>
    </location>
</feature>
<dbReference type="GO" id="GO:0006654">
    <property type="term" value="P:phosphatidic acid biosynthetic process"/>
    <property type="evidence" value="ECO:0007669"/>
    <property type="project" value="TreeGrafter"/>
</dbReference>
<evidence type="ECO:0000313" key="5">
    <source>
        <dbReference type="EMBL" id="QDU73494.1"/>
    </source>
</evidence>
<reference evidence="6" key="1">
    <citation type="submission" date="2019-02" db="EMBL/GenBank/DDBJ databases">
        <title>Deep-cultivation of Planctomycetes and their phenomic and genomic characterization uncovers novel biology.</title>
        <authorList>
            <person name="Wiegand S."/>
            <person name="Jogler M."/>
            <person name="Boedeker C."/>
            <person name="Pinto D."/>
            <person name="Vollmers J."/>
            <person name="Rivas-Marin E."/>
            <person name="Kohn T."/>
            <person name="Peeters S.H."/>
            <person name="Heuer A."/>
            <person name="Rast P."/>
            <person name="Oberbeckmann S."/>
            <person name="Bunk B."/>
            <person name="Jeske O."/>
            <person name="Meyerdierks A."/>
            <person name="Storesund J.E."/>
            <person name="Kallscheuer N."/>
            <person name="Luecker S."/>
            <person name="Lage O.M."/>
            <person name="Pohl T."/>
            <person name="Merkel B.J."/>
            <person name="Hornburger P."/>
            <person name="Mueller R.-W."/>
            <person name="Bruemmer F."/>
            <person name="Labrenz M."/>
            <person name="Spormann A.M."/>
            <person name="Op den Camp H."/>
            <person name="Overmann J."/>
            <person name="Amann R."/>
            <person name="Jetten M.S.M."/>
            <person name="Mascher T."/>
            <person name="Medema M.H."/>
            <person name="Devos D.P."/>
            <person name="Kaster A.-K."/>
            <person name="Ovreas L."/>
            <person name="Rohde M."/>
            <person name="Galperin M.Y."/>
            <person name="Jogler C."/>
        </authorList>
    </citation>
    <scope>NUCLEOTIDE SEQUENCE [LARGE SCALE GENOMIC DNA]</scope>
    <source>
        <strain evidence="6">Pan97</strain>
    </source>
</reference>
<evidence type="ECO:0000313" key="6">
    <source>
        <dbReference type="Proteomes" id="UP000318626"/>
    </source>
</evidence>
<name>A0A518C2U0_9BACT</name>
<evidence type="ECO:0000256" key="1">
    <source>
        <dbReference type="ARBA" id="ARBA00005189"/>
    </source>
</evidence>
<dbReference type="PANTHER" id="PTHR10434">
    <property type="entry name" value="1-ACYL-SN-GLYCEROL-3-PHOSPHATE ACYLTRANSFERASE"/>
    <property type="match status" value="1"/>
</dbReference>
<evidence type="ECO:0000256" key="3">
    <source>
        <dbReference type="ARBA" id="ARBA00023315"/>
    </source>
</evidence>
<dbReference type="Pfam" id="PF01553">
    <property type="entry name" value="Acyltransferase"/>
    <property type="match status" value="1"/>
</dbReference>
<evidence type="ECO:0000259" key="4">
    <source>
        <dbReference type="SMART" id="SM00563"/>
    </source>
</evidence>
<dbReference type="GO" id="GO:0003841">
    <property type="term" value="F:1-acylglycerol-3-phosphate O-acyltransferase activity"/>
    <property type="evidence" value="ECO:0007669"/>
    <property type="project" value="TreeGrafter"/>
</dbReference>
<dbReference type="Proteomes" id="UP000318626">
    <property type="component" value="Chromosome"/>
</dbReference>
<keyword evidence="2 5" id="KW-0808">Transferase</keyword>
<evidence type="ECO:0000256" key="2">
    <source>
        <dbReference type="ARBA" id="ARBA00022679"/>
    </source>
</evidence>